<evidence type="ECO:0000259" key="1">
    <source>
        <dbReference type="Pfam" id="PF13471"/>
    </source>
</evidence>
<protein>
    <recommendedName>
        <fullName evidence="1">Microcin J25-processing protein McjB C-terminal domain-containing protein</fullName>
    </recommendedName>
</protein>
<feature type="domain" description="Microcin J25-processing protein McjB C-terminal" evidence="1">
    <location>
        <begin position="14"/>
        <end position="112"/>
    </location>
</feature>
<keyword evidence="3" id="KW-1185">Reference proteome</keyword>
<dbReference type="KEGG" id="ckn:Calkro_1758"/>
<dbReference type="InterPro" id="IPR032708">
    <property type="entry name" value="McjB_C"/>
</dbReference>
<evidence type="ECO:0000313" key="3">
    <source>
        <dbReference type="Proteomes" id="UP000006835"/>
    </source>
</evidence>
<dbReference type="PATRIC" id="fig|632348.3.peg.1856"/>
<gene>
    <name evidence="2" type="ordered locus">Calkro_1758</name>
</gene>
<dbReference type="HOGENOM" id="CLU_1966491_0_0_9"/>
<dbReference type="InterPro" id="IPR053521">
    <property type="entry name" value="McjB-like"/>
</dbReference>
<dbReference type="NCBIfam" id="NF033537">
    <property type="entry name" value="lasso_biosyn_B2"/>
    <property type="match status" value="1"/>
</dbReference>
<organism evidence="2 3">
    <name type="scientific">Caldicellulosiruptor kronotskyensis (strain DSM 18902 / VKM B-2412 / 2002)</name>
    <dbReference type="NCBI Taxonomy" id="632348"/>
    <lineage>
        <taxon>Bacteria</taxon>
        <taxon>Bacillati</taxon>
        <taxon>Bacillota</taxon>
        <taxon>Bacillota incertae sedis</taxon>
        <taxon>Caldicellulosiruptorales</taxon>
        <taxon>Caldicellulosiruptoraceae</taxon>
        <taxon>Caldicellulosiruptor</taxon>
    </lineage>
</organism>
<proteinExistence type="predicted"/>
<sequence length="127" mass="15096">MIMGIFYILVLYKFANLQKVVEYIKRKSKKNKELTDIIQVAEKCCKIIDNNFIFEKLKLTCLKRSLILFYLCSNYKGKVSLVIGFRCEKTENHKKILGHAWIEIDDIPMFERGNVQQIYKKAYIYTI</sequence>
<reference evidence="2 3" key="2">
    <citation type="journal article" date="2011" name="J. Bacteriol.">
        <title>Complete genome sequences for the anaerobic, extremely thermophilic plant biomass-degrading bacteria Caldicellulosiruptor hydrothermalis, Caldicellulosiruptor kristjanssonii, Caldicellulosiruptor kronotskyensis, Caldicellulosiruptor owensenis, and Caldicellulosiruptor lactoaceticus.</title>
        <authorList>
            <person name="Blumer-Schuette S.E."/>
            <person name="Ozdemir I."/>
            <person name="Mistry D."/>
            <person name="Lucas S."/>
            <person name="Lapidus A."/>
            <person name="Cheng J.F."/>
            <person name="Goodwin L.A."/>
            <person name="Pitluck S."/>
            <person name="Land M.L."/>
            <person name="Hauser L.J."/>
            <person name="Woyke T."/>
            <person name="Mikhailova N."/>
            <person name="Pati A."/>
            <person name="Kyrpides N.C."/>
            <person name="Ivanova N."/>
            <person name="Detter J.C."/>
            <person name="Walston-Davenport K."/>
            <person name="Han S."/>
            <person name="Adams M.W."/>
            <person name="Kelly R.M."/>
        </authorList>
    </citation>
    <scope>NUCLEOTIDE SEQUENCE [LARGE SCALE GENOMIC DNA]</scope>
    <source>
        <strain evidence="3">DSM 18902 / VKM B-2412 / 2002</strain>
    </source>
</reference>
<reference key="1">
    <citation type="submission" date="2010-11" db="EMBL/GenBank/DDBJ databases">
        <title>Complete sequence of Caldicellulosiruptor kronotskyensis 2002.</title>
        <authorList>
            <consortium name="US DOE Joint Genome Institute"/>
            <person name="Lucas S."/>
            <person name="Copeland A."/>
            <person name="Lapidus A."/>
            <person name="Cheng J.-F."/>
            <person name="Bruce D."/>
            <person name="Goodwin L."/>
            <person name="Pitluck S."/>
            <person name="Davenport K."/>
            <person name="Detter J.C."/>
            <person name="Han C."/>
            <person name="Tapia R."/>
            <person name="Land M."/>
            <person name="Hauser L."/>
            <person name="Jeffries C."/>
            <person name="Kyrpides N."/>
            <person name="Ivanova N."/>
            <person name="Mikhailova N."/>
            <person name="Blumer-Schuette S.E."/>
            <person name="Kelly R.M."/>
            <person name="Woyke T."/>
        </authorList>
    </citation>
    <scope>NUCLEOTIDE SEQUENCE</scope>
    <source>
        <strain>2002</strain>
    </source>
</reference>
<dbReference type="EMBL" id="CP002330">
    <property type="protein sequence ID" value="ADQ46608.1"/>
    <property type="molecule type" value="Genomic_DNA"/>
</dbReference>
<accession>E4SFT3</accession>
<dbReference type="Proteomes" id="UP000006835">
    <property type="component" value="Chromosome"/>
</dbReference>
<dbReference type="AlphaFoldDB" id="E4SFT3"/>
<dbReference type="RefSeq" id="WP_013430696.1">
    <property type="nucleotide sequence ID" value="NC_014720.1"/>
</dbReference>
<name>E4SFT3_CALK2</name>
<dbReference type="Pfam" id="PF13471">
    <property type="entry name" value="Transglut_core3"/>
    <property type="match status" value="1"/>
</dbReference>
<dbReference type="OrthoDB" id="418946at186801"/>
<evidence type="ECO:0000313" key="2">
    <source>
        <dbReference type="EMBL" id="ADQ46608.1"/>
    </source>
</evidence>